<proteinExistence type="predicted"/>
<keyword evidence="2" id="KW-0238">DNA-binding</keyword>
<dbReference type="Gene3D" id="1.10.10.10">
    <property type="entry name" value="Winged helix-like DNA-binding domain superfamily/Winged helix DNA-binding domain"/>
    <property type="match status" value="1"/>
</dbReference>
<dbReference type="Pfam" id="PF01022">
    <property type="entry name" value="HTH_5"/>
    <property type="match status" value="1"/>
</dbReference>
<dbReference type="EMBL" id="PCVY01000054">
    <property type="protein sequence ID" value="PIQ86003.1"/>
    <property type="molecule type" value="Genomic_DNA"/>
</dbReference>
<evidence type="ECO:0000256" key="1">
    <source>
        <dbReference type="ARBA" id="ARBA00023015"/>
    </source>
</evidence>
<protein>
    <submittedName>
        <fullName evidence="5">Transcriptional regulator</fullName>
    </submittedName>
</protein>
<dbReference type="InterPro" id="IPR051011">
    <property type="entry name" value="Metal_resp_trans_reg"/>
</dbReference>
<keyword evidence="1" id="KW-0805">Transcription regulation</keyword>
<dbReference type="PROSITE" id="PS50987">
    <property type="entry name" value="HTH_ARSR_2"/>
    <property type="match status" value="1"/>
</dbReference>
<dbReference type="InterPro" id="IPR036390">
    <property type="entry name" value="WH_DNA-bd_sf"/>
</dbReference>
<dbReference type="InterPro" id="IPR036388">
    <property type="entry name" value="WH-like_DNA-bd_sf"/>
</dbReference>
<dbReference type="InterPro" id="IPR001845">
    <property type="entry name" value="HTH_ArsR_DNA-bd_dom"/>
</dbReference>
<dbReference type="GO" id="GO:0003677">
    <property type="term" value="F:DNA binding"/>
    <property type="evidence" value="ECO:0007669"/>
    <property type="project" value="UniProtKB-KW"/>
</dbReference>
<dbReference type="InterPro" id="IPR011991">
    <property type="entry name" value="ArsR-like_HTH"/>
</dbReference>
<dbReference type="SMART" id="SM00418">
    <property type="entry name" value="HTH_ARSR"/>
    <property type="match status" value="1"/>
</dbReference>
<dbReference type="Proteomes" id="UP000230859">
    <property type="component" value="Unassembled WGS sequence"/>
</dbReference>
<organism evidence="5 6">
    <name type="scientific">Candidatus Abzuiibacterium crystallinum</name>
    <dbReference type="NCBI Taxonomy" id="1974748"/>
    <lineage>
        <taxon>Bacteria</taxon>
        <taxon>Pseudomonadati</taxon>
        <taxon>Candidatus Omnitrophota</taxon>
        <taxon>Candidatus Abzuiibacterium</taxon>
    </lineage>
</organism>
<comment type="caution">
    <text evidence="5">The sequence shown here is derived from an EMBL/GenBank/DDBJ whole genome shotgun (WGS) entry which is preliminary data.</text>
</comment>
<reference evidence="5 6" key="1">
    <citation type="submission" date="2017-09" db="EMBL/GenBank/DDBJ databases">
        <title>Depth-based differentiation of microbial function through sediment-hosted aquifers and enrichment of novel symbionts in the deep terrestrial subsurface.</title>
        <authorList>
            <person name="Probst A.J."/>
            <person name="Ladd B."/>
            <person name="Jarett J.K."/>
            <person name="Geller-Mcgrath D.E."/>
            <person name="Sieber C.M."/>
            <person name="Emerson J.B."/>
            <person name="Anantharaman K."/>
            <person name="Thomas B.C."/>
            <person name="Malmstrom R."/>
            <person name="Stieglmeier M."/>
            <person name="Klingl A."/>
            <person name="Woyke T."/>
            <person name="Ryan C.M."/>
            <person name="Banfield J.F."/>
        </authorList>
    </citation>
    <scope>NUCLEOTIDE SEQUENCE [LARGE SCALE GENOMIC DNA]</scope>
    <source>
        <strain evidence="5">CG11_big_fil_rev_8_21_14_0_20_45_26</strain>
    </source>
</reference>
<dbReference type="CDD" id="cd00090">
    <property type="entry name" value="HTH_ARSR"/>
    <property type="match status" value="1"/>
</dbReference>
<evidence type="ECO:0000259" key="4">
    <source>
        <dbReference type="PROSITE" id="PS50987"/>
    </source>
</evidence>
<dbReference type="GO" id="GO:0003700">
    <property type="term" value="F:DNA-binding transcription factor activity"/>
    <property type="evidence" value="ECO:0007669"/>
    <property type="project" value="InterPro"/>
</dbReference>
<keyword evidence="3" id="KW-0804">Transcription</keyword>
<accession>A0A2H0LNJ1</accession>
<dbReference type="NCBIfam" id="NF033788">
    <property type="entry name" value="HTH_metalloreg"/>
    <property type="match status" value="1"/>
</dbReference>
<evidence type="ECO:0000313" key="6">
    <source>
        <dbReference type="Proteomes" id="UP000230859"/>
    </source>
</evidence>
<name>A0A2H0LNJ1_9BACT</name>
<evidence type="ECO:0000256" key="3">
    <source>
        <dbReference type="ARBA" id="ARBA00023163"/>
    </source>
</evidence>
<evidence type="ECO:0000313" key="5">
    <source>
        <dbReference type="EMBL" id="PIQ86003.1"/>
    </source>
</evidence>
<dbReference type="PANTHER" id="PTHR43132:SF2">
    <property type="entry name" value="ARSENICAL RESISTANCE OPERON REPRESSOR ARSR-RELATED"/>
    <property type="match status" value="1"/>
</dbReference>
<dbReference type="PANTHER" id="PTHR43132">
    <property type="entry name" value="ARSENICAL RESISTANCE OPERON REPRESSOR ARSR-RELATED"/>
    <property type="match status" value="1"/>
</dbReference>
<dbReference type="PRINTS" id="PR00778">
    <property type="entry name" value="HTHARSR"/>
</dbReference>
<sequence>MDDMAFKIKADFLKGLAHPIRLQVIEYLKNGEASVGKLVKVLGVEQSNLSRHLATLRELGILEARQEKTTVYYSIHDHDIFKILRPVAEVLKKKLKRSEKLLASLGKE</sequence>
<dbReference type="AlphaFoldDB" id="A0A2H0LNJ1"/>
<evidence type="ECO:0000256" key="2">
    <source>
        <dbReference type="ARBA" id="ARBA00023125"/>
    </source>
</evidence>
<dbReference type="SUPFAM" id="SSF46785">
    <property type="entry name" value="Winged helix' DNA-binding domain"/>
    <property type="match status" value="1"/>
</dbReference>
<feature type="domain" description="HTH arsR-type" evidence="4">
    <location>
        <begin position="1"/>
        <end position="95"/>
    </location>
</feature>
<gene>
    <name evidence="5" type="ORF">COV74_06450</name>
</gene>